<gene>
    <name evidence="1" type="ORF">Cvel_22804</name>
</gene>
<proteinExistence type="predicted"/>
<dbReference type="VEuPathDB" id="CryptoDB:Cvel_22804"/>
<reference evidence="1" key="1">
    <citation type="submission" date="2014-11" db="EMBL/GenBank/DDBJ databases">
        <authorList>
            <person name="Otto D Thomas"/>
            <person name="Naeem Raeece"/>
        </authorList>
    </citation>
    <scope>NUCLEOTIDE SEQUENCE</scope>
</reference>
<evidence type="ECO:0000313" key="1">
    <source>
        <dbReference type="EMBL" id="CEM32239.1"/>
    </source>
</evidence>
<protein>
    <submittedName>
        <fullName evidence="1">Uncharacterized protein</fullName>
    </submittedName>
</protein>
<organism evidence="1">
    <name type="scientific">Chromera velia CCMP2878</name>
    <dbReference type="NCBI Taxonomy" id="1169474"/>
    <lineage>
        <taxon>Eukaryota</taxon>
        <taxon>Sar</taxon>
        <taxon>Alveolata</taxon>
        <taxon>Colpodellida</taxon>
        <taxon>Chromeraceae</taxon>
        <taxon>Chromera</taxon>
    </lineage>
</organism>
<sequence length="120" mass="13713">MEAVSSVYQAESALLNEGLRGGWEAYMGGGNMTHYRRYLWGTKFSETEGEETNWESLQEVQDEEEEKIWGAKDLWGCGWGSKKIDMVQAVGGGSIWPPCEKSLREIVTNREKECFFTRSF</sequence>
<accession>A0A0G4GPF4</accession>
<name>A0A0G4GPF4_9ALVE</name>
<dbReference type="AlphaFoldDB" id="A0A0G4GPF4"/>
<dbReference type="EMBL" id="CDMZ01001416">
    <property type="protein sequence ID" value="CEM32239.1"/>
    <property type="molecule type" value="Genomic_DNA"/>
</dbReference>